<name>A0A816X8F3_BRANA</name>
<dbReference type="EMBL" id="HG994356">
    <property type="protein sequence ID" value="CAF2143224.1"/>
    <property type="molecule type" value="Genomic_DNA"/>
</dbReference>
<gene>
    <name evidence="1" type="ORF">DARMORV10_A02P33540.1</name>
</gene>
<sequence length="46" mass="5364">MLRSFAKLKQFLKSREPFGMMQGGNFSGIYRKVQLKPLKWDGEGEE</sequence>
<dbReference type="AlphaFoldDB" id="A0A816X8F3"/>
<organism evidence="1">
    <name type="scientific">Brassica napus</name>
    <name type="common">Rape</name>
    <dbReference type="NCBI Taxonomy" id="3708"/>
    <lineage>
        <taxon>Eukaryota</taxon>
        <taxon>Viridiplantae</taxon>
        <taxon>Streptophyta</taxon>
        <taxon>Embryophyta</taxon>
        <taxon>Tracheophyta</taxon>
        <taxon>Spermatophyta</taxon>
        <taxon>Magnoliopsida</taxon>
        <taxon>eudicotyledons</taxon>
        <taxon>Gunneridae</taxon>
        <taxon>Pentapetalae</taxon>
        <taxon>rosids</taxon>
        <taxon>malvids</taxon>
        <taxon>Brassicales</taxon>
        <taxon>Brassicaceae</taxon>
        <taxon>Brassiceae</taxon>
        <taxon>Brassica</taxon>
    </lineage>
</organism>
<dbReference type="Proteomes" id="UP001295469">
    <property type="component" value="Chromosome A02"/>
</dbReference>
<accession>A0A816X8F3</accession>
<proteinExistence type="predicted"/>
<protein>
    <submittedName>
        <fullName evidence="1">(rape) hypothetical protein</fullName>
    </submittedName>
</protein>
<reference evidence="1" key="1">
    <citation type="submission" date="2021-01" db="EMBL/GenBank/DDBJ databases">
        <authorList>
            <consortium name="Genoscope - CEA"/>
            <person name="William W."/>
        </authorList>
    </citation>
    <scope>NUCLEOTIDE SEQUENCE</scope>
</reference>
<evidence type="ECO:0000313" key="1">
    <source>
        <dbReference type="EMBL" id="CAF2143224.1"/>
    </source>
</evidence>